<dbReference type="PROSITE" id="PS00893">
    <property type="entry name" value="NUDIX_BOX"/>
    <property type="match status" value="1"/>
</dbReference>
<dbReference type="PROSITE" id="PS51462">
    <property type="entry name" value="NUDIX"/>
    <property type="match status" value="1"/>
</dbReference>
<accession>A0A6J6BJI4</accession>
<gene>
    <name evidence="3" type="ORF">UFOPK1493_00172</name>
</gene>
<sequence>MRWTVHGERVIYDSPWVRLALTDVEIPGGPRFDHHVVRMPAEAAGTVVHDPDRGVLLLWRHRFTTDTWGWEVPAGRIDEGETPVATAEREALEETGWRPGPLRHLATYFPHNGTSDATFHLFAADGATHVGPPSDPSESERVEWVPVEVLRQETRAGRVGDGLSLTALLWWFTFDL</sequence>
<dbReference type="InterPro" id="IPR015797">
    <property type="entry name" value="NUDIX_hydrolase-like_dom_sf"/>
</dbReference>
<keyword evidence="1" id="KW-0378">Hydrolase</keyword>
<dbReference type="PANTHER" id="PTHR21340:SF0">
    <property type="entry name" value="BIS(5'-NUCLEOSYL)-TETRAPHOSPHATASE [ASYMMETRICAL]"/>
    <property type="match status" value="1"/>
</dbReference>
<feature type="domain" description="Nudix hydrolase" evidence="2">
    <location>
        <begin position="39"/>
        <end position="167"/>
    </location>
</feature>
<name>A0A6J6BJI4_9ZZZZ</name>
<dbReference type="GO" id="GO:0006754">
    <property type="term" value="P:ATP biosynthetic process"/>
    <property type="evidence" value="ECO:0007669"/>
    <property type="project" value="TreeGrafter"/>
</dbReference>
<reference evidence="3" key="1">
    <citation type="submission" date="2020-05" db="EMBL/GenBank/DDBJ databases">
        <authorList>
            <person name="Chiriac C."/>
            <person name="Salcher M."/>
            <person name="Ghai R."/>
            <person name="Kavagutti S V."/>
        </authorList>
    </citation>
    <scope>NUCLEOTIDE SEQUENCE</scope>
</reference>
<dbReference type="GO" id="GO:0004081">
    <property type="term" value="F:bis(5'-nucleosyl)-tetraphosphatase (asymmetrical) activity"/>
    <property type="evidence" value="ECO:0007669"/>
    <property type="project" value="TreeGrafter"/>
</dbReference>
<proteinExistence type="predicted"/>
<dbReference type="Pfam" id="PF00293">
    <property type="entry name" value="NUDIX"/>
    <property type="match status" value="1"/>
</dbReference>
<dbReference type="GO" id="GO:0006167">
    <property type="term" value="P:AMP biosynthetic process"/>
    <property type="evidence" value="ECO:0007669"/>
    <property type="project" value="TreeGrafter"/>
</dbReference>
<dbReference type="InterPro" id="IPR051325">
    <property type="entry name" value="Nudix_hydrolase_domain"/>
</dbReference>
<dbReference type="Gene3D" id="3.90.79.10">
    <property type="entry name" value="Nucleoside Triphosphate Pyrophosphohydrolase"/>
    <property type="match status" value="1"/>
</dbReference>
<dbReference type="SUPFAM" id="SSF55811">
    <property type="entry name" value="Nudix"/>
    <property type="match status" value="1"/>
</dbReference>
<organism evidence="3">
    <name type="scientific">freshwater metagenome</name>
    <dbReference type="NCBI Taxonomy" id="449393"/>
    <lineage>
        <taxon>unclassified sequences</taxon>
        <taxon>metagenomes</taxon>
        <taxon>ecological metagenomes</taxon>
    </lineage>
</organism>
<dbReference type="PANTHER" id="PTHR21340">
    <property type="entry name" value="DIADENOSINE 5,5-P1,P4-TETRAPHOSPHATE PYROPHOSPHOHYDROLASE MUTT"/>
    <property type="match status" value="1"/>
</dbReference>
<evidence type="ECO:0000313" key="3">
    <source>
        <dbReference type="EMBL" id="CAB4539270.1"/>
    </source>
</evidence>
<dbReference type="CDD" id="cd03424">
    <property type="entry name" value="NUDIX_ADPRase_Nudt5_UGPPase_Nudt14"/>
    <property type="match status" value="1"/>
</dbReference>
<dbReference type="EMBL" id="CAEZSR010000003">
    <property type="protein sequence ID" value="CAB4539270.1"/>
    <property type="molecule type" value="Genomic_DNA"/>
</dbReference>
<evidence type="ECO:0000256" key="1">
    <source>
        <dbReference type="ARBA" id="ARBA00022801"/>
    </source>
</evidence>
<evidence type="ECO:0000259" key="2">
    <source>
        <dbReference type="PROSITE" id="PS51462"/>
    </source>
</evidence>
<dbReference type="AlphaFoldDB" id="A0A6J6BJI4"/>
<dbReference type="InterPro" id="IPR000086">
    <property type="entry name" value="NUDIX_hydrolase_dom"/>
</dbReference>
<protein>
    <submittedName>
        <fullName evidence="3">Unannotated protein</fullName>
    </submittedName>
</protein>
<dbReference type="InterPro" id="IPR020084">
    <property type="entry name" value="NUDIX_hydrolase_CS"/>
</dbReference>